<keyword evidence="3" id="KW-1185">Reference proteome</keyword>
<dbReference type="AlphaFoldDB" id="A0A4Y2CRW0"/>
<reference evidence="2 3" key="1">
    <citation type="journal article" date="2019" name="Sci. Rep.">
        <title>Orb-weaving spider Araneus ventricosus genome elucidates the spidroin gene catalogue.</title>
        <authorList>
            <person name="Kono N."/>
            <person name="Nakamura H."/>
            <person name="Ohtoshi R."/>
            <person name="Moran D.A.P."/>
            <person name="Shinohara A."/>
            <person name="Yoshida Y."/>
            <person name="Fujiwara M."/>
            <person name="Mori M."/>
            <person name="Tomita M."/>
            <person name="Arakawa K."/>
        </authorList>
    </citation>
    <scope>NUCLEOTIDE SEQUENCE [LARGE SCALE GENOMIC DNA]</scope>
</reference>
<name>A0A4Y2CRW0_ARAVE</name>
<evidence type="ECO:0000313" key="2">
    <source>
        <dbReference type="EMBL" id="GBM06869.1"/>
    </source>
</evidence>
<evidence type="ECO:0000313" key="3">
    <source>
        <dbReference type="Proteomes" id="UP000499080"/>
    </source>
</evidence>
<sequence length="37" mass="4058">MHGGSSVESNFEPETLRPQSGEPTNRPPQPINIVQNI</sequence>
<accession>A0A4Y2CRW0</accession>
<dbReference type="Proteomes" id="UP000499080">
    <property type="component" value="Unassembled WGS sequence"/>
</dbReference>
<dbReference type="EMBL" id="BGPR01240193">
    <property type="protein sequence ID" value="GBM06869.1"/>
    <property type="molecule type" value="Genomic_DNA"/>
</dbReference>
<comment type="caution">
    <text evidence="2">The sequence shown here is derived from an EMBL/GenBank/DDBJ whole genome shotgun (WGS) entry which is preliminary data.</text>
</comment>
<gene>
    <name evidence="2" type="ORF">AVEN_82142_1</name>
</gene>
<evidence type="ECO:0000256" key="1">
    <source>
        <dbReference type="SAM" id="MobiDB-lite"/>
    </source>
</evidence>
<feature type="region of interest" description="Disordered" evidence="1">
    <location>
        <begin position="1"/>
        <end position="37"/>
    </location>
</feature>
<organism evidence="2 3">
    <name type="scientific">Araneus ventricosus</name>
    <name type="common">Orbweaver spider</name>
    <name type="synonym">Epeira ventricosa</name>
    <dbReference type="NCBI Taxonomy" id="182803"/>
    <lineage>
        <taxon>Eukaryota</taxon>
        <taxon>Metazoa</taxon>
        <taxon>Ecdysozoa</taxon>
        <taxon>Arthropoda</taxon>
        <taxon>Chelicerata</taxon>
        <taxon>Arachnida</taxon>
        <taxon>Araneae</taxon>
        <taxon>Araneomorphae</taxon>
        <taxon>Entelegynae</taxon>
        <taxon>Araneoidea</taxon>
        <taxon>Araneidae</taxon>
        <taxon>Araneus</taxon>
    </lineage>
</organism>
<protein>
    <submittedName>
        <fullName evidence="2">Uncharacterized protein</fullName>
    </submittedName>
</protein>
<proteinExistence type="predicted"/>
<feature type="non-terminal residue" evidence="2">
    <location>
        <position position="37"/>
    </location>
</feature>